<name>A0A3F3IWM9_SALER</name>
<dbReference type="AlphaFoldDB" id="A0A3F3IWM9"/>
<accession>A0A3F3IWM9</accession>
<proteinExistence type="predicted"/>
<reference evidence="1 2" key="1">
    <citation type="submission" date="2016-09" db="EMBL/GenBank/DDBJ databases">
        <title>Whole genome sequencing of Salmonella enterica.</title>
        <authorList>
            <person name="Bell R."/>
        </authorList>
    </citation>
    <scope>NUCLEOTIDE SEQUENCE [LARGE SCALE GENOMIC DNA]</scope>
    <source>
        <strain evidence="1 2">CFSAN044929</strain>
    </source>
</reference>
<gene>
    <name evidence="1" type="ORF">A7S51_13950</name>
</gene>
<organism evidence="1 2">
    <name type="scientific">Salmonella enterica</name>
    <name type="common">Salmonella choleraesuis</name>
    <dbReference type="NCBI Taxonomy" id="28901"/>
    <lineage>
        <taxon>Bacteria</taxon>
        <taxon>Pseudomonadati</taxon>
        <taxon>Pseudomonadota</taxon>
        <taxon>Gammaproteobacteria</taxon>
        <taxon>Enterobacterales</taxon>
        <taxon>Enterobacteriaceae</taxon>
        <taxon>Salmonella</taxon>
    </lineage>
</organism>
<comment type="caution">
    <text evidence="1">The sequence shown here is derived from an EMBL/GenBank/DDBJ whole genome shotgun (WGS) entry which is preliminary data.</text>
</comment>
<sequence length="100" mass="11400">MKVDKENEMSTTVKFAAPDFAFELDQLVDIRISDEWGQVRARAQYANSENQYLIHYQAADKCARSKWFDESMLTATEDDNHPDCPVFAPVELPEGVKLDG</sequence>
<evidence type="ECO:0000313" key="2">
    <source>
        <dbReference type="Proteomes" id="UP000866740"/>
    </source>
</evidence>
<evidence type="ECO:0000313" key="1">
    <source>
        <dbReference type="EMBL" id="OHJ51413.1"/>
    </source>
</evidence>
<dbReference type="EMBL" id="MLTE01000009">
    <property type="protein sequence ID" value="OHJ51413.1"/>
    <property type="molecule type" value="Genomic_DNA"/>
</dbReference>
<protein>
    <submittedName>
        <fullName evidence="1">Uncharacterized protein</fullName>
    </submittedName>
</protein>
<dbReference type="Proteomes" id="UP000866740">
    <property type="component" value="Unassembled WGS sequence"/>
</dbReference>